<evidence type="ECO:0000256" key="1">
    <source>
        <dbReference type="ARBA" id="ARBA00004123"/>
    </source>
</evidence>
<dbReference type="InterPro" id="IPR013655">
    <property type="entry name" value="PAS_fold_3"/>
</dbReference>
<reference evidence="9" key="1">
    <citation type="submission" date="2025-08" db="UniProtKB">
        <authorList>
            <consortium name="Ensembl"/>
        </authorList>
    </citation>
    <scope>IDENTIFICATION</scope>
</reference>
<evidence type="ECO:0000256" key="4">
    <source>
        <dbReference type="ARBA" id="ARBA00023159"/>
    </source>
</evidence>
<dbReference type="AlphaFoldDB" id="A0A8B9QP76"/>
<dbReference type="GO" id="GO:0005634">
    <property type="term" value="C:nucleus"/>
    <property type="evidence" value="ECO:0007669"/>
    <property type="project" value="UniProtKB-SubCell"/>
</dbReference>
<feature type="domain" description="PAS fold-3" evidence="8">
    <location>
        <begin position="229"/>
        <end position="299"/>
    </location>
</feature>
<keyword evidence="4" id="KW-0010">Activator</keyword>
<organism evidence="9 10">
    <name type="scientific">Apteryx owenii</name>
    <name type="common">Little spotted kiwi</name>
    <dbReference type="NCBI Taxonomy" id="8824"/>
    <lineage>
        <taxon>Eukaryota</taxon>
        <taxon>Metazoa</taxon>
        <taxon>Chordata</taxon>
        <taxon>Craniata</taxon>
        <taxon>Vertebrata</taxon>
        <taxon>Euteleostomi</taxon>
        <taxon>Archelosauria</taxon>
        <taxon>Archosauria</taxon>
        <taxon>Dinosauria</taxon>
        <taxon>Saurischia</taxon>
        <taxon>Theropoda</taxon>
        <taxon>Coelurosauria</taxon>
        <taxon>Aves</taxon>
        <taxon>Palaeognathae</taxon>
        <taxon>Apterygiformes</taxon>
        <taxon>Apterygidae</taxon>
        <taxon>Apteryx</taxon>
    </lineage>
</organism>
<dbReference type="InterPro" id="IPR000014">
    <property type="entry name" value="PAS"/>
</dbReference>
<keyword evidence="5" id="KW-0804">Transcription</keyword>
<evidence type="ECO:0000256" key="2">
    <source>
        <dbReference type="ARBA" id="ARBA00023015"/>
    </source>
</evidence>
<dbReference type="InterPro" id="IPR035965">
    <property type="entry name" value="PAS-like_dom_sf"/>
</dbReference>
<evidence type="ECO:0000313" key="10">
    <source>
        <dbReference type="Proteomes" id="UP000694424"/>
    </source>
</evidence>
<feature type="compositionally biased region" description="Low complexity" evidence="7">
    <location>
        <begin position="561"/>
        <end position="576"/>
    </location>
</feature>
<name>A0A8B9QP76_APTOW</name>
<feature type="region of interest" description="Disordered" evidence="7">
    <location>
        <begin position="557"/>
        <end position="584"/>
    </location>
</feature>
<comment type="subcellular location">
    <subcellularLocation>
        <location evidence="1">Nucleus</location>
    </subcellularLocation>
</comment>
<dbReference type="Gene3D" id="3.30.450.20">
    <property type="entry name" value="PAS domain"/>
    <property type="match status" value="2"/>
</dbReference>
<dbReference type="SUPFAM" id="SSF55785">
    <property type="entry name" value="PYP-like sensor domain (PAS domain)"/>
    <property type="match status" value="1"/>
</dbReference>
<dbReference type="Ensembl" id="ENSAOWT00000032808.1">
    <property type="protein sequence ID" value="ENSAOWP00000028965.1"/>
    <property type="gene ID" value="ENSAOWG00000019521.1"/>
</dbReference>
<dbReference type="CDD" id="cd00130">
    <property type="entry name" value="PAS"/>
    <property type="match status" value="1"/>
</dbReference>
<dbReference type="Pfam" id="PF08447">
    <property type="entry name" value="PAS_3"/>
    <property type="match status" value="1"/>
</dbReference>
<dbReference type="FunFam" id="3.30.450.20:FF:000019">
    <property type="entry name" value="Aryl hydrocarbon receptor 1"/>
    <property type="match status" value="1"/>
</dbReference>
<evidence type="ECO:0000256" key="7">
    <source>
        <dbReference type="SAM" id="MobiDB-lite"/>
    </source>
</evidence>
<evidence type="ECO:0000256" key="6">
    <source>
        <dbReference type="ARBA" id="ARBA00023242"/>
    </source>
</evidence>
<sequence>HQLPLPDQVALGIGPNSVQQFLWAALCDANSPQVPSGKAALCEGKKCGRSTPSWGAVLLLLLVAMKTSIWEPDTGFISFLYIDVMHQSVFQLIRTEDQQEFRRNLHWALNPPHSLRVSPLLKEKSLGSSAVTHKPDQLPPENSAFLERSFVCQFRCLLDNSPGLLVLNLQGRLKFLHGQNERSKDGFPLPPQLALFAISTPLQPPSILEIRTKNMIFRTKHKWDFTPLACDAKGEIVLGYTEAELRMCGTGYQFIHAADILYCAENHVRMMKMGESGLTVFRLLTKDNRWKWVQANYIIATQRPLVDEEGGEHLRKRSMHFPFAFATGEALLYQTTHPLPGFLDPFQSKEKNNKSKKTSHSNGGHSQKDNVDPNSLLGAIMRQDEAVYISHPAPTHNHSFSSSFLNHLGDVPLWGAQREPWSTITAPVSSGENGLKQELMDLQEEDPLLATLASLPIHSNESCSNSELSSALESLGLNAKHLELLLLDEKMVLVDMDPDHSLSLSNFLTNNEILSYIHESLMNKYEGGQQVRPSLDTTQSLNEGFTMYQAHMEDKDSQYLSQQMQQSGVAQGQAAAPPREQPLHTTLGQLSPLLLKPSEEQKQLSDGLQWRPAGEEGLLHFFQLTQGTQWAKAPSLGLQGSPMGVSYPREPHGAQQLEGEFPAMHFIQEDALQPSSLHSQGPGCLGLPSQLKHKASQHLLMNGLCGHNPTSSPHLLPGSSNSPWQDYVSPLLGSPAQPDFYSTDQDLNPPVPGLLESTWKLDSRGSQEEMVPYSVFFPSSSYQLISKKQPSPVPSASQHPFQSLAAEHFRSISRPLETPMNSYGMYTSLLSQESGHKHVWTLVNPALKTLRMKGSPWPGLLRGMARYLEVTPLPPLLCQAIASLL</sequence>
<proteinExistence type="predicted"/>
<evidence type="ECO:0000313" key="9">
    <source>
        <dbReference type="Ensembl" id="ENSAOWP00000028965.1"/>
    </source>
</evidence>
<feature type="region of interest" description="Disordered" evidence="7">
    <location>
        <begin position="343"/>
        <end position="373"/>
    </location>
</feature>
<dbReference type="GO" id="GO:0004879">
    <property type="term" value="F:nuclear receptor activity"/>
    <property type="evidence" value="ECO:0007669"/>
    <property type="project" value="TreeGrafter"/>
</dbReference>
<keyword evidence="2" id="KW-0805">Transcription regulation</keyword>
<evidence type="ECO:0000256" key="5">
    <source>
        <dbReference type="ARBA" id="ARBA00023163"/>
    </source>
</evidence>
<dbReference type="Proteomes" id="UP000694424">
    <property type="component" value="Unplaced"/>
</dbReference>
<protein>
    <recommendedName>
        <fullName evidence="8">PAS fold-3 domain-containing protein</fullName>
    </recommendedName>
</protein>
<dbReference type="GO" id="GO:0034751">
    <property type="term" value="C:aryl hydrocarbon receptor complex"/>
    <property type="evidence" value="ECO:0007669"/>
    <property type="project" value="TreeGrafter"/>
</dbReference>
<keyword evidence="3" id="KW-0238">DNA-binding</keyword>
<dbReference type="GO" id="GO:0006805">
    <property type="term" value="P:xenobiotic metabolic process"/>
    <property type="evidence" value="ECO:0007669"/>
    <property type="project" value="InterPro"/>
</dbReference>
<reference evidence="9" key="2">
    <citation type="submission" date="2025-09" db="UniProtKB">
        <authorList>
            <consortium name="Ensembl"/>
        </authorList>
    </citation>
    <scope>IDENTIFICATION</scope>
</reference>
<dbReference type="GO" id="GO:0000976">
    <property type="term" value="F:transcription cis-regulatory region binding"/>
    <property type="evidence" value="ECO:0007669"/>
    <property type="project" value="TreeGrafter"/>
</dbReference>
<accession>A0A8B9QP76</accession>
<keyword evidence="10" id="KW-1185">Reference proteome</keyword>
<dbReference type="PANTHER" id="PTHR10649">
    <property type="entry name" value="ARYL HYDROCARBON RECEPTOR"/>
    <property type="match status" value="1"/>
</dbReference>
<keyword evidence="6" id="KW-0539">Nucleus</keyword>
<evidence type="ECO:0000259" key="8">
    <source>
        <dbReference type="Pfam" id="PF08447"/>
    </source>
</evidence>
<evidence type="ECO:0000256" key="3">
    <source>
        <dbReference type="ARBA" id="ARBA00023125"/>
    </source>
</evidence>
<dbReference type="InterPro" id="IPR039091">
    <property type="entry name" value="AHR/AHRR"/>
</dbReference>
<dbReference type="PANTHER" id="PTHR10649:SF18">
    <property type="entry name" value="ARYL HYDROCARBON RECEPTOR 1 BETA"/>
    <property type="match status" value="1"/>
</dbReference>